<evidence type="ECO:0000259" key="4">
    <source>
        <dbReference type="PROSITE" id="PS51387"/>
    </source>
</evidence>
<dbReference type="Gene3D" id="3.30.43.10">
    <property type="entry name" value="Uridine Diphospho-n-acetylenolpyruvylglucosamine Reductase, domain 2"/>
    <property type="match status" value="1"/>
</dbReference>
<evidence type="ECO:0000256" key="1">
    <source>
        <dbReference type="ARBA" id="ARBA00022630"/>
    </source>
</evidence>
<dbReference type="InterPro" id="IPR036318">
    <property type="entry name" value="FAD-bd_PCMH-like_sf"/>
</dbReference>
<dbReference type="PANTHER" id="PTHR42659:SF2">
    <property type="entry name" value="XANTHINE DEHYDROGENASE SUBUNIT C-RELATED"/>
    <property type="match status" value="1"/>
</dbReference>
<dbReference type="SUPFAM" id="SSF55447">
    <property type="entry name" value="CO dehydrogenase flavoprotein C-terminal domain-like"/>
    <property type="match status" value="1"/>
</dbReference>
<sequence>MLREQLRALRILTADPMLRLHEYRYHRPERLADALALLREHEDALAIAGGTDLVPNMKHRLFTPRHLVALKGIAELRGIGLADGAGNMVVEDSPDARELVIGAGATLTEVSRNPLVRRLFPSLAEAAGKVAAPRIRNSGTMGGNLCLDTRCTYYNQSYFWREALGFCLKKDGDVCHVTKVGKKCVAAHSADTPPVLVTLCARMELASADGVRTLTVEEFFVADGKANTVRRRDELVQRIRIPLAGPGLRTAYRKVRQRNSVDYPLLSIAAAARTTPDGRVESLSLVVSALGAKPRVVSGLDKLTGHPLRDVMDDVAQQAFKQCHPLENLIVDPDWRRAMVPVYVRRALEEMA</sequence>
<evidence type="ECO:0000313" key="5">
    <source>
        <dbReference type="EMBL" id="CAA9377879.1"/>
    </source>
</evidence>
<dbReference type="InterPro" id="IPR016167">
    <property type="entry name" value="FAD-bd_PCMH_sub1"/>
</dbReference>
<gene>
    <name evidence="5" type="ORF">AVDCRST_MAG89-5148</name>
</gene>
<dbReference type="Gene3D" id="3.30.390.50">
    <property type="entry name" value="CO dehydrogenase flavoprotein, C-terminal domain"/>
    <property type="match status" value="1"/>
</dbReference>
<dbReference type="InterPro" id="IPR051312">
    <property type="entry name" value="Diverse_Substr_Oxidored"/>
</dbReference>
<dbReference type="InterPro" id="IPR005107">
    <property type="entry name" value="CO_DH_flav_C"/>
</dbReference>
<dbReference type="EMBL" id="CADCTV010001081">
    <property type="protein sequence ID" value="CAA9377879.1"/>
    <property type="molecule type" value="Genomic_DNA"/>
</dbReference>
<organism evidence="5">
    <name type="scientific">uncultured Gemmatimonadota bacterium</name>
    <dbReference type="NCBI Taxonomy" id="203437"/>
    <lineage>
        <taxon>Bacteria</taxon>
        <taxon>Pseudomonadati</taxon>
        <taxon>Gemmatimonadota</taxon>
        <taxon>environmental samples</taxon>
    </lineage>
</organism>
<dbReference type="GO" id="GO:0071949">
    <property type="term" value="F:FAD binding"/>
    <property type="evidence" value="ECO:0007669"/>
    <property type="project" value="InterPro"/>
</dbReference>
<evidence type="ECO:0000256" key="3">
    <source>
        <dbReference type="ARBA" id="ARBA00023002"/>
    </source>
</evidence>
<name>A0A6J4N4R0_9BACT</name>
<evidence type="ECO:0000256" key="2">
    <source>
        <dbReference type="ARBA" id="ARBA00022827"/>
    </source>
</evidence>
<protein>
    <recommendedName>
        <fullName evidence="4">FAD-binding PCMH-type domain-containing protein</fullName>
    </recommendedName>
</protein>
<feature type="domain" description="FAD-binding PCMH-type" evidence="4">
    <location>
        <begin position="18"/>
        <end position="246"/>
    </location>
</feature>
<dbReference type="Pfam" id="PF03450">
    <property type="entry name" value="CO_deh_flav_C"/>
    <property type="match status" value="1"/>
</dbReference>
<dbReference type="Pfam" id="PF00941">
    <property type="entry name" value="FAD_binding_5"/>
    <property type="match status" value="1"/>
</dbReference>
<keyword evidence="1" id="KW-0285">Flavoprotein</keyword>
<dbReference type="AlphaFoldDB" id="A0A6J4N4R0"/>
<dbReference type="InterPro" id="IPR036683">
    <property type="entry name" value="CO_DH_flav_C_dom_sf"/>
</dbReference>
<dbReference type="SUPFAM" id="SSF56176">
    <property type="entry name" value="FAD-binding/transporter-associated domain-like"/>
    <property type="match status" value="1"/>
</dbReference>
<keyword evidence="3" id="KW-0560">Oxidoreductase</keyword>
<dbReference type="PROSITE" id="PS51387">
    <property type="entry name" value="FAD_PCMH"/>
    <property type="match status" value="1"/>
</dbReference>
<dbReference type="InterPro" id="IPR016169">
    <property type="entry name" value="FAD-bd_PCMH_sub2"/>
</dbReference>
<dbReference type="InterPro" id="IPR002346">
    <property type="entry name" value="Mopterin_DH_FAD-bd"/>
</dbReference>
<dbReference type="PANTHER" id="PTHR42659">
    <property type="entry name" value="XANTHINE DEHYDROGENASE SUBUNIT C-RELATED"/>
    <property type="match status" value="1"/>
</dbReference>
<keyword evidence="2" id="KW-0274">FAD</keyword>
<dbReference type="SMART" id="SM01092">
    <property type="entry name" value="CO_deh_flav_C"/>
    <property type="match status" value="1"/>
</dbReference>
<reference evidence="5" key="1">
    <citation type="submission" date="2020-02" db="EMBL/GenBank/DDBJ databases">
        <authorList>
            <person name="Meier V. D."/>
        </authorList>
    </citation>
    <scope>NUCLEOTIDE SEQUENCE</scope>
    <source>
        <strain evidence="5">AVDCRST_MAG89</strain>
    </source>
</reference>
<dbReference type="Gene3D" id="3.30.465.10">
    <property type="match status" value="2"/>
</dbReference>
<dbReference type="GO" id="GO:0016491">
    <property type="term" value="F:oxidoreductase activity"/>
    <property type="evidence" value="ECO:0007669"/>
    <property type="project" value="UniProtKB-KW"/>
</dbReference>
<dbReference type="InterPro" id="IPR016166">
    <property type="entry name" value="FAD-bd_PCMH"/>
</dbReference>
<proteinExistence type="predicted"/>
<accession>A0A6J4N4R0</accession>